<dbReference type="EMBL" id="CP095049">
    <property type="protein sequence ID" value="UOQ52674.1"/>
    <property type="molecule type" value="Genomic_DNA"/>
</dbReference>
<keyword evidence="2" id="KW-1185">Reference proteome</keyword>
<dbReference type="Proteomes" id="UP000831785">
    <property type="component" value="Chromosome"/>
</dbReference>
<protein>
    <recommendedName>
        <fullName evidence="3">DUF5034 domain-containing protein</fullName>
    </recommendedName>
</protein>
<accession>A0ABY4F7M2</accession>
<evidence type="ECO:0008006" key="3">
    <source>
        <dbReference type="Google" id="ProtNLM"/>
    </source>
</evidence>
<reference evidence="1 2" key="1">
    <citation type="submission" date="2022-04" db="EMBL/GenBank/DDBJ databases">
        <title>Hymenobacter sp. isolated from the air.</title>
        <authorList>
            <person name="Won M."/>
            <person name="Lee C.-M."/>
            <person name="Woen H.-Y."/>
            <person name="Kwon S.-W."/>
        </authorList>
    </citation>
    <scope>NUCLEOTIDE SEQUENCE [LARGE SCALE GENOMIC DNA]</scope>
    <source>
        <strain evidence="2">5116 S-27</strain>
    </source>
</reference>
<organism evidence="1 2">
    <name type="scientific">Hymenobacter cellulosivorans</name>
    <dbReference type="NCBI Taxonomy" id="2932249"/>
    <lineage>
        <taxon>Bacteria</taxon>
        <taxon>Pseudomonadati</taxon>
        <taxon>Bacteroidota</taxon>
        <taxon>Cytophagia</taxon>
        <taxon>Cytophagales</taxon>
        <taxon>Hymenobacteraceae</taxon>
        <taxon>Hymenobacter</taxon>
    </lineage>
</organism>
<gene>
    <name evidence="1" type="ORF">MUN80_23375</name>
</gene>
<sequence length="192" mass="21187">MRKYVTLAVLVVGLPACSLLGTDCGRNRPDTYYDVQGIGFSVARQPRDKSWEFAAAGNTVPSRELRLRLTLKERHYTVVPVAGLLPAAYACDPVPAGSLGSTEQMDSLSITSDYDFDALHPAGTQLADLLLVDERYSLLVPSRQMPLEPFRFVELSLREAPATTGPQKFRVYYRQTNGEIYTAETVAITLAQ</sequence>
<proteinExistence type="predicted"/>
<dbReference type="RefSeq" id="WP_244716884.1">
    <property type="nucleotide sequence ID" value="NZ_CP095049.1"/>
</dbReference>
<evidence type="ECO:0000313" key="1">
    <source>
        <dbReference type="EMBL" id="UOQ52674.1"/>
    </source>
</evidence>
<name>A0ABY4F7M2_9BACT</name>
<evidence type="ECO:0000313" key="2">
    <source>
        <dbReference type="Proteomes" id="UP000831785"/>
    </source>
</evidence>